<protein>
    <submittedName>
        <fullName evidence="2">Coatomer subunit alpha-1</fullName>
    </submittedName>
</protein>
<evidence type="ECO:0000313" key="2">
    <source>
        <dbReference type="EMBL" id="GFB01443.1"/>
    </source>
</evidence>
<evidence type="ECO:0000259" key="1">
    <source>
        <dbReference type="PROSITE" id="PS50003"/>
    </source>
</evidence>
<proteinExistence type="predicted"/>
<dbReference type="Gene3D" id="1.25.40.470">
    <property type="match status" value="1"/>
</dbReference>
<dbReference type="AlphaFoldDB" id="A0A699KRG7"/>
<feature type="domain" description="PH" evidence="1">
    <location>
        <begin position="1"/>
        <end position="49"/>
    </location>
</feature>
<reference evidence="2" key="1">
    <citation type="journal article" date="2019" name="Sci. Rep.">
        <title>Draft genome of Tanacetum cinerariifolium, the natural source of mosquito coil.</title>
        <authorList>
            <person name="Yamashiro T."/>
            <person name="Shiraishi A."/>
            <person name="Satake H."/>
            <person name="Nakayama K."/>
        </authorList>
    </citation>
    <scope>NUCLEOTIDE SEQUENCE</scope>
</reference>
<feature type="non-terminal residue" evidence="2">
    <location>
        <position position="1"/>
    </location>
</feature>
<organism evidence="2">
    <name type="scientific">Tanacetum cinerariifolium</name>
    <name type="common">Dalmatian daisy</name>
    <name type="synonym">Chrysanthemum cinerariifolium</name>
    <dbReference type="NCBI Taxonomy" id="118510"/>
    <lineage>
        <taxon>Eukaryota</taxon>
        <taxon>Viridiplantae</taxon>
        <taxon>Streptophyta</taxon>
        <taxon>Embryophyta</taxon>
        <taxon>Tracheophyta</taxon>
        <taxon>Spermatophyta</taxon>
        <taxon>Magnoliopsida</taxon>
        <taxon>eudicotyledons</taxon>
        <taxon>Gunneridae</taxon>
        <taxon>Pentapetalae</taxon>
        <taxon>asterids</taxon>
        <taxon>campanulids</taxon>
        <taxon>Asterales</taxon>
        <taxon>Asteraceae</taxon>
        <taxon>Asteroideae</taxon>
        <taxon>Anthemideae</taxon>
        <taxon>Anthemidinae</taxon>
        <taxon>Tanacetum</taxon>
    </lineage>
</organism>
<dbReference type="InterPro" id="IPR001849">
    <property type="entry name" value="PH_domain"/>
</dbReference>
<comment type="caution">
    <text evidence="2">The sequence shown here is derived from an EMBL/GenBank/DDBJ whole genome shotgun (WGS) entry which is preliminary data.</text>
</comment>
<dbReference type="PROSITE" id="PS50003">
    <property type="entry name" value="PH_DOMAIN"/>
    <property type="match status" value="1"/>
</dbReference>
<gene>
    <name evidence="2" type="ORF">Tci_673414</name>
</gene>
<sequence length="257" mass="28949">PEVALHFVKDERTRFDLALNSGNIQIDVAAAKEIDEKDHWLHDIADRIAEKLGGNLLILTKGKAPSLLMPPVPVMRGGDWPLLRVMKGIFEGGLEIKGGIDEDEGGDKADWGEEIDLDNVNGFENRDTQEIQEEYEATSSLRVLGRRVSFGLKEKNKFISDEDYYESDRKEPEVTYMHLDHVKMLGLSKTTFRLCFLIKIELMGHYNVFATFDVSGLSPYSGESEDAKNSRMGFSQVGEDDAGALDRNVNLVEYLKF</sequence>
<dbReference type="EMBL" id="BKCJ010533757">
    <property type="protein sequence ID" value="GFB01443.1"/>
    <property type="molecule type" value="Genomic_DNA"/>
</dbReference>
<name>A0A699KRG7_TANCI</name>
<accession>A0A699KRG7</accession>